<reference evidence="4" key="3">
    <citation type="submission" date="2018-08" db="UniProtKB">
        <authorList>
            <consortium name="EnsemblPlants"/>
        </authorList>
    </citation>
    <scope>IDENTIFICATION</scope>
    <source>
        <strain evidence="4">cv. Bd21</strain>
    </source>
</reference>
<keyword evidence="5" id="KW-1185">Reference proteome</keyword>
<dbReference type="InParanoid" id="A0A0Q3M7T2"/>
<dbReference type="EnsemblPlants" id="KQK00486">
    <property type="protein sequence ID" value="KQK00486"/>
    <property type="gene ID" value="BRADI_3g49758v3"/>
</dbReference>
<dbReference type="OrthoDB" id="1930826at2759"/>
<feature type="domain" description="AT3G52170-like helix-turn-helix" evidence="2">
    <location>
        <begin position="62"/>
        <end position="96"/>
    </location>
</feature>
<dbReference type="Proteomes" id="UP000008810">
    <property type="component" value="Chromosome 3"/>
</dbReference>
<feature type="compositionally biased region" description="Polar residues" evidence="1">
    <location>
        <begin position="128"/>
        <end position="138"/>
    </location>
</feature>
<gene>
    <name evidence="3" type="ORF">BRADI_3g49758v3</name>
</gene>
<name>A0A0Q3M7T2_BRADI</name>
<evidence type="ECO:0000313" key="5">
    <source>
        <dbReference type="Proteomes" id="UP000008810"/>
    </source>
</evidence>
<feature type="region of interest" description="Disordered" evidence="1">
    <location>
        <begin position="116"/>
        <end position="153"/>
    </location>
</feature>
<dbReference type="InterPro" id="IPR058941">
    <property type="entry name" value="HTH_AT3G52170-like"/>
</dbReference>
<dbReference type="EMBL" id="CM000882">
    <property type="protein sequence ID" value="KQK00486.1"/>
    <property type="molecule type" value="Genomic_DNA"/>
</dbReference>
<dbReference type="AlphaFoldDB" id="A0A0Q3M7T2"/>
<organism evidence="3">
    <name type="scientific">Brachypodium distachyon</name>
    <name type="common">Purple false brome</name>
    <name type="synonym">Trachynia distachya</name>
    <dbReference type="NCBI Taxonomy" id="15368"/>
    <lineage>
        <taxon>Eukaryota</taxon>
        <taxon>Viridiplantae</taxon>
        <taxon>Streptophyta</taxon>
        <taxon>Embryophyta</taxon>
        <taxon>Tracheophyta</taxon>
        <taxon>Spermatophyta</taxon>
        <taxon>Magnoliopsida</taxon>
        <taxon>Liliopsida</taxon>
        <taxon>Poales</taxon>
        <taxon>Poaceae</taxon>
        <taxon>BOP clade</taxon>
        <taxon>Pooideae</taxon>
        <taxon>Stipodae</taxon>
        <taxon>Brachypodieae</taxon>
        <taxon>Brachypodium</taxon>
    </lineage>
</organism>
<dbReference type="Gramene" id="KQK00486">
    <property type="protein sequence ID" value="KQK00486"/>
    <property type="gene ID" value="BRADI_3g49758v3"/>
</dbReference>
<evidence type="ECO:0000313" key="4">
    <source>
        <dbReference type="EnsemblPlants" id="KQK00486"/>
    </source>
</evidence>
<proteinExistence type="predicted"/>
<evidence type="ECO:0000313" key="3">
    <source>
        <dbReference type="EMBL" id="KQK00486.1"/>
    </source>
</evidence>
<dbReference type="InterPro" id="IPR058942">
    <property type="entry name" value="AT3G52170-like"/>
</dbReference>
<evidence type="ECO:0000259" key="2">
    <source>
        <dbReference type="Pfam" id="PF25896"/>
    </source>
</evidence>
<dbReference type="PANTHER" id="PTHR34568:SF4">
    <property type="entry name" value="OS02G0638000 PROTEIN"/>
    <property type="match status" value="1"/>
</dbReference>
<dbReference type="PANTHER" id="PTHR34568">
    <property type="entry name" value="RRM DOMAIN-CONTAINING PROTEIN"/>
    <property type="match status" value="1"/>
</dbReference>
<accession>A0A0Q3M7T2</accession>
<protein>
    <recommendedName>
        <fullName evidence="2">AT3G52170-like helix-turn-helix domain-containing protein</fullName>
    </recommendedName>
</protein>
<reference evidence="3 4" key="1">
    <citation type="journal article" date="2010" name="Nature">
        <title>Genome sequencing and analysis of the model grass Brachypodium distachyon.</title>
        <authorList>
            <consortium name="International Brachypodium Initiative"/>
        </authorList>
    </citation>
    <scope>NUCLEOTIDE SEQUENCE [LARGE SCALE GENOMIC DNA]</scope>
    <source>
        <strain evidence="3 4">Bd21</strain>
    </source>
</reference>
<dbReference type="FunCoup" id="A0A0Q3M7T2">
    <property type="interactions" value="75"/>
</dbReference>
<evidence type="ECO:0000256" key="1">
    <source>
        <dbReference type="SAM" id="MobiDB-lite"/>
    </source>
</evidence>
<dbReference type="Pfam" id="PF25896">
    <property type="entry name" value="HTH_AT3G52170"/>
    <property type="match status" value="1"/>
</dbReference>
<reference evidence="3" key="2">
    <citation type="submission" date="2017-06" db="EMBL/GenBank/DDBJ databases">
        <title>WGS assembly of Brachypodium distachyon.</title>
        <authorList>
            <consortium name="The International Brachypodium Initiative"/>
            <person name="Lucas S."/>
            <person name="Harmon-Smith M."/>
            <person name="Lail K."/>
            <person name="Tice H."/>
            <person name="Grimwood J."/>
            <person name="Bruce D."/>
            <person name="Barry K."/>
            <person name="Shu S."/>
            <person name="Lindquist E."/>
            <person name="Wang M."/>
            <person name="Pitluck S."/>
            <person name="Vogel J.P."/>
            <person name="Garvin D.F."/>
            <person name="Mockler T.C."/>
            <person name="Schmutz J."/>
            <person name="Rokhsar D."/>
            <person name="Bevan M.W."/>
        </authorList>
    </citation>
    <scope>NUCLEOTIDE SEQUENCE</scope>
    <source>
        <strain evidence="3">Bd21</strain>
    </source>
</reference>
<sequence>MQAFARLYSSAASRRVIAGVSCAVTRPCYRTWRGKAHEARLSAQEPPRARRGCQRMKGGCSYQASNDGKFLTIKNVRQHAGGSHYTVRDVLHKMMYNQTKLLLAHSKAAQLYETTECAEQSMPKEDSGNNSFNPQRFNGKQDPDGTLLSQKDPATGTIIMENIEVSISLEIEAKEDSVDRHGETEVKHLSNVEKLQNASEPTISDRIGSDKVIKGNVLDISQRDTASLVEIKQNLNH</sequence>